<evidence type="ECO:0000256" key="1">
    <source>
        <dbReference type="SAM" id="MobiDB-lite"/>
    </source>
</evidence>
<keyword evidence="2" id="KW-0812">Transmembrane</keyword>
<evidence type="ECO:0000313" key="3">
    <source>
        <dbReference type="EMBL" id="ODQ81758.1"/>
    </source>
</evidence>
<reference evidence="4" key="1">
    <citation type="submission" date="2016-05" db="EMBL/GenBank/DDBJ databases">
        <title>Comparative genomics of biotechnologically important yeasts.</title>
        <authorList>
            <consortium name="DOE Joint Genome Institute"/>
            <person name="Riley R."/>
            <person name="Haridas S."/>
            <person name="Wolfe K.H."/>
            <person name="Lopes M.R."/>
            <person name="Hittinger C.T."/>
            <person name="Goker M."/>
            <person name="Salamov A."/>
            <person name="Wisecaver J."/>
            <person name="Long T.M."/>
            <person name="Aerts A.L."/>
            <person name="Barry K."/>
            <person name="Choi C."/>
            <person name="Clum A."/>
            <person name="Coughlan A.Y."/>
            <person name="Deshpande S."/>
            <person name="Douglass A.P."/>
            <person name="Hanson S.J."/>
            <person name="Klenk H.-P."/>
            <person name="Labutti K."/>
            <person name="Lapidus A."/>
            <person name="Lindquist E."/>
            <person name="Lipzen A."/>
            <person name="Meier-Kolthoff J.P."/>
            <person name="Ohm R.A."/>
            <person name="Otillar R.P."/>
            <person name="Pangilinan J."/>
            <person name="Peng Y."/>
            <person name="Rokas A."/>
            <person name="Rosa C.A."/>
            <person name="Scheuner C."/>
            <person name="Sibirny A.A."/>
            <person name="Slot J.C."/>
            <person name="Stielow J.B."/>
            <person name="Sun H."/>
            <person name="Kurtzman C.P."/>
            <person name="Blackwell M."/>
            <person name="Grigoriev I.V."/>
            <person name="Jeffries T.W."/>
        </authorList>
    </citation>
    <scope>NUCLEOTIDE SEQUENCE [LARGE SCALE GENOMIC DNA]</scope>
    <source>
        <strain evidence="4">NRRL Y-12698</strain>
    </source>
</reference>
<keyword evidence="2" id="KW-0472">Membrane</keyword>
<evidence type="ECO:0000313" key="4">
    <source>
        <dbReference type="Proteomes" id="UP000094336"/>
    </source>
</evidence>
<proteinExistence type="predicted"/>
<organism evidence="3 4">
    <name type="scientific">Babjeviella inositovora NRRL Y-12698</name>
    <dbReference type="NCBI Taxonomy" id="984486"/>
    <lineage>
        <taxon>Eukaryota</taxon>
        <taxon>Fungi</taxon>
        <taxon>Dikarya</taxon>
        <taxon>Ascomycota</taxon>
        <taxon>Saccharomycotina</taxon>
        <taxon>Pichiomycetes</taxon>
        <taxon>Serinales incertae sedis</taxon>
        <taxon>Babjeviella</taxon>
    </lineage>
</organism>
<accession>A0A1E3QVS6</accession>
<dbReference type="RefSeq" id="XP_018987086.1">
    <property type="nucleotide sequence ID" value="XM_019130319.1"/>
</dbReference>
<dbReference type="EMBL" id="KV454427">
    <property type="protein sequence ID" value="ODQ81758.1"/>
    <property type="molecule type" value="Genomic_DNA"/>
</dbReference>
<dbReference type="Proteomes" id="UP000094336">
    <property type="component" value="Unassembled WGS sequence"/>
</dbReference>
<protein>
    <submittedName>
        <fullName evidence="3">Uncharacterized protein</fullName>
    </submittedName>
</protein>
<keyword evidence="4" id="KW-1185">Reference proteome</keyword>
<gene>
    <name evidence="3" type="ORF">BABINDRAFT_165281</name>
</gene>
<name>A0A1E3QVS6_9ASCO</name>
<evidence type="ECO:0000256" key="2">
    <source>
        <dbReference type="SAM" id="Phobius"/>
    </source>
</evidence>
<sequence>MGLLQRNNPGTTLDTETAFFSGSGFKLDAYEAPPLDRRTLPGIPNNEYRDISLLQEVTYTQEDLLLNALYMFLILVCSAIVVGGLSFGISEYAYMLMNKSKSTTSAKLRADNTWSIGSAVSDKAQLNTNNGISKLGEHAYPTVNHRPEKVTPPCPIILNQPDGASRNGAIDIIETSPPFNDCYSIVQLMDSEEVHVNRRYKMKELVELEPEGPQLHYKNIGGGLEQIPVEEALRVTTAFPLTRFSSPWHAEKTISEVRMVLMNSKVPAIAPHDCITKKIYLTQLISIGVSNTLFDNANVFVASYSDLIEHIVDTGAVFDLLEEAKSQVAVSLVEVILQYCWAHWNFRAALPACQRIVTEFEQQKQSGPFVQPASAILRFLCNLELGLYSGTRLEVGTLEVCESKIVAVCREICQRARCNDYLSFMPMIAQAVDICERKASKLLFYELLETVVRLHCDCCMLDYVGEDKTDLKALIQHGLWVKNDPEICKKAEQIHCFLVQKYPQTMKWWKEVEGGRLFAASACPEATTNPKKPKALTPGSWNSAPGKSEGEESEEKLKPEMKRSPSIRNFANYTKKHDKENHEMVVPGAFKPKRG</sequence>
<dbReference type="GeneID" id="30148172"/>
<keyword evidence="2" id="KW-1133">Transmembrane helix</keyword>
<dbReference type="AlphaFoldDB" id="A0A1E3QVS6"/>
<feature type="region of interest" description="Disordered" evidence="1">
    <location>
        <begin position="525"/>
        <end position="595"/>
    </location>
</feature>
<dbReference type="OrthoDB" id="4092221at2759"/>
<feature type="transmembrane region" description="Helical" evidence="2">
    <location>
        <begin position="68"/>
        <end position="89"/>
    </location>
</feature>